<proteinExistence type="predicted"/>
<name>A0A9D9DG06_9PROT</name>
<protein>
    <submittedName>
        <fullName evidence="1">Uncharacterized protein</fullName>
    </submittedName>
</protein>
<reference evidence="1" key="2">
    <citation type="journal article" date="2021" name="PeerJ">
        <title>Extensive microbial diversity within the chicken gut microbiome revealed by metagenomics and culture.</title>
        <authorList>
            <person name="Gilroy R."/>
            <person name="Ravi A."/>
            <person name="Getino M."/>
            <person name="Pursley I."/>
            <person name="Horton D.L."/>
            <person name="Alikhan N.F."/>
            <person name="Baker D."/>
            <person name="Gharbi K."/>
            <person name="Hall N."/>
            <person name="Watson M."/>
            <person name="Adriaenssens E.M."/>
            <person name="Foster-Nyarko E."/>
            <person name="Jarju S."/>
            <person name="Secka A."/>
            <person name="Antonio M."/>
            <person name="Oren A."/>
            <person name="Chaudhuri R.R."/>
            <person name="La Ragione R."/>
            <person name="Hildebrand F."/>
            <person name="Pallen M.J."/>
        </authorList>
    </citation>
    <scope>NUCLEOTIDE SEQUENCE</scope>
    <source>
        <strain evidence="1">8207</strain>
    </source>
</reference>
<evidence type="ECO:0000313" key="1">
    <source>
        <dbReference type="EMBL" id="MBO8425470.1"/>
    </source>
</evidence>
<dbReference type="EMBL" id="JADINC010000049">
    <property type="protein sequence ID" value="MBO8425470.1"/>
    <property type="molecule type" value="Genomic_DNA"/>
</dbReference>
<evidence type="ECO:0000313" key="2">
    <source>
        <dbReference type="Proteomes" id="UP000823630"/>
    </source>
</evidence>
<dbReference type="AlphaFoldDB" id="A0A9D9DG06"/>
<dbReference type="Proteomes" id="UP000823630">
    <property type="component" value="Unassembled WGS sequence"/>
</dbReference>
<sequence length="148" mass="16330">MLFYYSGTMLDGIKIFSSDSVWRQILSDFGATVPDSPDGADVNFDLLNIHLPASALDIKTAIQDVLDGDRLIIRNIFGHDIHLPAIQARIVIMLYKSGGMSGNDLRVALGYAPDATTHVVDTAIYQLRRTFGREFIQNNGGIYKIGKL</sequence>
<comment type="caution">
    <text evidence="1">The sequence shown here is derived from an EMBL/GenBank/DDBJ whole genome shotgun (WGS) entry which is preliminary data.</text>
</comment>
<gene>
    <name evidence="1" type="ORF">IAC69_03260</name>
</gene>
<accession>A0A9D9DG06</accession>
<reference evidence="1" key="1">
    <citation type="submission" date="2020-10" db="EMBL/GenBank/DDBJ databases">
        <authorList>
            <person name="Gilroy R."/>
        </authorList>
    </citation>
    <scope>NUCLEOTIDE SEQUENCE</scope>
    <source>
        <strain evidence="1">8207</strain>
    </source>
</reference>
<organism evidence="1 2">
    <name type="scientific">Candidatus Enterousia avistercoris</name>
    <dbReference type="NCBI Taxonomy" id="2840788"/>
    <lineage>
        <taxon>Bacteria</taxon>
        <taxon>Pseudomonadati</taxon>
        <taxon>Pseudomonadota</taxon>
        <taxon>Alphaproteobacteria</taxon>
        <taxon>Candidatus Enterousia</taxon>
    </lineage>
</organism>